<dbReference type="Proteomes" id="UP000296822">
    <property type="component" value="Chromosome"/>
</dbReference>
<dbReference type="GeneID" id="39852161"/>
<gene>
    <name evidence="1" type="ORF">DV706_12905</name>
</gene>
<accession>A0A4D6HPA6</accession>
<protein>
    <submittedName>
        <fullName evidence="1">Uncharacterized protein</fullName>
    </submittedName>
</protein>
<organism evidence="1 2">
    <name type="scientific">Natronorubrum bangense</name>
    <dbReference type="NCBI Taxonomy" id="61858"/>
    <lineage>
        <taxon>Archaea</taxon>
        <taxon>Methanobacteriati</taxon>
        <taxon>Methanobacteriota</taxon>
        <taxon>Stenosarchaea group</taxon>
        <taxon>Halobacteria</taxon>
        <taxon>Halobacteriales</taxon>
        <taxon>Natrialbaceae</taxon>
        <taxon>Natronorubrum</taxon>
    </lineage>
</organism>
<dbReference type="KEGG" id="nbg:DV706_12905"/>
<proteinExistence type="predicted"/>
<sequence>MISRVYHATLFALYQLCIVIGIAAMPLAIAARQAGVTLPIHRILATIEEAYEANSAQME</sequence>
<dbReference type="EMBL" id="CP031305">
    <property type="protein sequence ID" value="QCC55285.1"/>
    <property type="molecule type" value="Genomic_DNA"/>
</dbReference>
<reference evidence="1 2" key="1">
    <citation type="journal article" date="2019" name="Nat. Commun.">
        <title>A new type of DNA phosphorothioation-based antiviral system in archaea.</title>
        <authorList>
            <person name="Xiong L."/>
            <person name="Liu S."/>
            <person name="Chen S."/>
            <person name="Xiao Y."/>
            <person name="Zhu B."/>
            <person name="Gao Y."/>
            <person name="Zhang Y."/>
            <person name="Chen B."/>
            <person name="Luo J."/>
            <person name="Deng Z."/>
            <person name="Chen X."/>
            <person name="Wang L."/>
            <person name="Chen S."/>
        </authorList>
    </citation>
    <scope>NUCLEOTIDE SEQUENCE [LARGE SCALE GENOMIC DNA]</scope>
    <source>
        <strain evidence="1 2">JCM 10635</strain>
    </source>
</reference>
<evidence type="ECO:0000313" key="2">
    <source>
        <dbReference type="Proteomes" id="UP000296822"/>
    </source>
</evidence>
<evidence type="ECO:0000313" key="1">
    <source>
        <dbReference type="EMBL" id="QCC55285.1"/>
    </source>
</evidence>
<name>A0A4D6HPA6_9EURY</name>
<dbReference type="RefSeq" id="WP_049889609.1">
    <property type="nucleotide sequence ID" value="NZ_CP031305.1"/>
</dbReference>
<dbReference type="AlphaFoldDB" id="A0A4D6HPA6"/>